<dbReference type="EMBL" id="JAAIUW010000009">
    <property type="protein sequence ID" value="KAF7817715.1"/>
    <property type="molecule type" value="Genomic_DNA"/>
</dbReference>
<proteinExistence type="predicted"/>
<organism evidence="1 2">
    <name type="scientific">Senna tora</name>
    <dbReference type="NCBI Taxonomy" id="362788"/>
    <lineage>
        <taxon>Eukaryota</taxon>
        <taxon>Viridiplantae</taxon>
        <taxon>Streptophyta</taxon>
        <taxon>Embryophyta</taxon>
        <taxon>Tracheophyta</taxon>
        <taxon>Spermatophyta</taxon>
        <taxon>Magnoliopsida</taxon>
        <taxon>eudicotyledons</taxon>
        <taxon>Gunneridae</taxon>
        <taxon>Pentapetalae</taxon>
        <taxon>rosids</taxon>
        <taxon>fabids</taxon>
        <taxon>Fabales</taxon>
        <taxon>Fabaceae</taxon>
        <taxon>Caesalpinioideae</taxon>
        <taxon>Cassia clade</taxon>
        <taxon>Senna</taxon>
    </lineage>
</organism>
<protein>
    <submittedName>
        <fullName evidence="1">Uncharacterized protein</fullName>
    </submittedName>
</protein>
<name>A0A834WBZ6_9FABA</name>
<dbReference type="AlphaFoldDB" id="A0A834WBZ6"/>
<dbReference type="Proteomes" id="UP000634136">
    <property type="component" value="Unassembled WGS sequence"/>
</dbReference>
<comment type="caution">
    <text evidence="1">The sequence shown here is derived from an EMBL/GenBank/DDBJ whole genome shotgun (WGS) entry which is preliminary data.</text>
</comment>
<evidence type="ECO:0000313" key="1">
    <source>
        <dbReference type="EMBL" id="KAF7817715.1"/>
    </source>
</evidence>
<accession>A0A834WBZ6</accession>
<evidence type="ECO:0000313" key="2">
    <source>
        <dbReference type="Proteomes" id="UP000634136"/>
    </source>
</evidence>
<sequence length="19" mass="2351">MVKAEEVGRYFRNNIHHSY</sequence>
<gene>
    <name evidence="1" type="ORF">G2W53_031684</name>
</gene>
<keyword evidence="2" id="KW-1185">Reference proteome</keyword>
<reference evidence="1" key="1">
    <citation type="submission" date="2020-09" db="EMBL/GenBank/DDBJ databases">
        <title>Genome-Enabled Discovery of Anthraquinone Biosynthesis in Senna tora.</title>
        <authorList>
            <person name="Kang S.-H."/>
            <person name="Pandey R.P."/>
            <person name="Lee C.-M."/>
            <person name="Sim J.-S."/>
            <person name="Jeong J.-T."/>
            <person name="Choi B.-S."/>
            <person name="Jung M."/>
            <person name="Ginzburg D."/>
            <person name="Zhao K."/>
            <person name="Won S.Y."/>
            <person name="Oh T.-J."/>
            <person name="Yu Y."/>
            <person name="Kim N.-H."/>
            <person name="Lee O.R."/>
            <person name="Lee T.-H."/>
            <person name="Bashyal P."/>
            <person name="Kim T.-S."/>
            <person name="Lee W.-H."/>
            <person name="Kawkins C."/>
            <person name="Kim C.-K."/>
            <person name="Kim J.S."/>
            <person name="Ahn B.O."/>
            <person name="Rhee S.Y."/>
            <person name="Sohng J.K."/>
        </authorList>
    </citation>
    <scope>NUCLEOTIDE SEQUENCE</scope>
    <source>
        <tissue evidence="1">Leaf</tissue>
    </source>
</reference>